<dbReference type="PANTHER" id="PTHR43667">
    <property type="entry name" value="CYCLOPROPANE-FATTY-ACYL-PHOSPHOLIPID SYNTHASE"/>
    <property type="match status" value="1"/>
</dbReference>
<name>A0A0U1D9U8_9MYCO</name>
<dbReference type="STRING" id="761804.BN000_02073"/>
<dbReference type="GO" id="GO:0008610">
    <property type="term" value="P:lipid biosynthetic process"/>
    <property type="evidence" value="ECO:0007669"/>
    <property type="project" value="InterPro"/>
</dbReference>
<sequence length="286" mass="32909">MTTLTPFYEESQSIYDVSDEFFALFLDPTMGYTCAYFERGDMTLEEAQNAKFDLALGKLNLEPGMTLLDIGCGWGGALQRAIEKYDVNVIGITLSRNQFAYSKAKLAAIPTERSVEVRLQGWEEFEDKVDRIVSIGAFEAFKADRWPAFFERAHHILPDDGRMLLHTILTYQWQQMPALGIKLTMRDIRFARFIGTEIFPGGQLPTQEDIFKFAEPAGFSVEKVQLLREHYERTLNIWAANLEANKEEAIRIQSQEVYDRYMHYLTGCEDFFRKGISNVGQFTLVK</sequence>
<dbReference type="Pfam" id="PF02353">
    <property type="entry name" value="CMAS"/>
    <property type="match status" value="1"/>
</dbReference>
<comment type="similarity">
    <text evidence="1">Belongs to the CFA/CMAS family.</text>
</comment>
<keyword evidence="7" id="KW-1185">Reference proteome</keyword>
<organism evidence="6 7">
    <name type="scientific">Mycobacterium europaeum</name>
    <dbReference type="NCBI Taxonomy" id="761804"/>
    <lineage>
        <taxon>Bacteria</taxon>
        <taxon>Bacillati</taxon>
        <taxon>Actinomycetota</taxon>
        <taxon>Actinomycetes</taxon>
        <taxon>Mycobacteriales</taxon>
        <taxon>Mycobacteriaceae</taxon>
        <taxon>Mycobacterium</taxon>
        <taxon>Mycobacterium simiae complex</taxon>
    </lineage>
</organism>
<evidence type="ECO:0000256" key="4">
    <source>
        <dbReference type="ARBA" id="ARBA00022691"/>
    </source>
</evidence>
<dbReference type="InterPro" id="IPR050723">
    <property type="entry name" value="CFA/CMAS"/>
</dbReference>
<dbReference type="AlphaFoldDB" id="A0A0U1D9U8"/>
<evidence type="ECO:0000256" key="3">
    <source>
        <dbReference type="ARBA" id="ARBA00022679"/>
    </source>
</evidence>
<dbReference type="GO" id="GO:0008168">
    <property type="term" value="F:methyltransferase activity"/>
    <property type="evidence" value="ECO:0007669"/>
    <property type="project" value="UniProtKB-KW"/>
</dbReference>
<keyword evidence="2" id="KW-0489">Methyltransferase</keyword>
<dbReference type="InterPro" id="IPR003333">
    <property type="entry name" value="CMAS"/>
</dbReference>
<accession>A0A0U1D9U8</accession>
<dbReference type="CDD" id="cd02440">
    <property type="entry name" value="AdoMet_MTases"/>
    <property type="match status" value="1"/>
</dbReference>
<dbReference type="PIRSF" id="PIRSF003085">
    <property type="entry name" value="CMAS"/>
    <property type="match status" value="1"/>
</dbReference>
<proteinExistence type="inferred from homology"/>
<dbReference type="Proteomes" id="UP000199601">
    <property type="component" value="Unassembled WGS sequence"/>
</dbReference>
<reference evidence="7" key="1">
    <citation type="submission" date="2015-03" db="EMBL/GenBank/DDBJ databases">
        <authorList>
            <person name="Urmite Genomes"/>
        </authorList>
    </citation>
    <scope>NUCLEOTIDE SEQUENCE [LARGE SCALE GENOMIC DNA]</scope>
    <source>
        <strain evidence="7">CSUR P1344</strain>
    </source>
</reference>
<gene>
    <name evidence="6" type="primary">umaA</name>
    <name evidence="6" type="ORF">BN000_02073</name>
</gene>
<evidence type="ECO:0000313" key="6">
    <source>
        <dbReference type="EMBL" id="CQD10136.1"/>
    </source>
</evidence>
<evidence type="ECO:0000256" key="5">
    <source>
        <dbReference type="ARBA" id="ARBA00023098"/>
    </source>
</evidence>
<dbReference type="EMBL" id="CTEC01000001">
    <property type="protein sequence ID" value="CQD10136.1"/>
    <property type="molecule type" value="Genomic_DNA"/>
</dbReference>
<evidence type="ECO:0000313" key="7">
    <source>
        <dbReference type="Proteomes" id="UP000199601"/>
    </source>
</evidence>
<keyword evidence="4" id="KW-0949">S-adenosyl-L-methionine</keyword>
<protein>
    <submittedName>
        <fullName evidence="6">Mycolic acid synthase UmaA</fullName>
    </submittedName>
</protein>
<dbReference type="Gene3D" id="3.40.50.150">
    <property type="entry name" value="Vaccinia Virus protein VP39"/>
    <property type="match status" value="1"/>
</dbReference>
<dbReference type="GO" id="GO:0032259">
    <property type="term" value="P:methylation"/>
    <property type="evidence" value="ECO:0007669"/>
    <property type="project" value="UniProtKB-KW"/>
</dbReference>
<evidence type="ECO:0000256" key="1">
    <source>
        <dbReference type="ARBA" id="ARBA00010815"/>
    </source>
</evidence>
<dbReference type="SUPFAM" id="SSF53335">
    <property type="entry name" value="S-adenosyl-L-methionine-dependent methyltransferases"/>
    <property type="match status" value="1"/>
</dbReference>
<dbReference type="InterPro" id="IPR047672">
    <property type="entry name" value="CMAS_actinobact"/>
</dbReference>
<keyword evidence="3" id="KW-0808">Transferase</keyword>
<dbReference type="OrthoDB" id="9782855at2"/>
<keyword evidence="5" id="KW-0443">Lipid metabolism</keyword>
<dbReference type="NCBIfam" id="NF040660">
    <property type="entry name" value="mycolic_MTase"/>
    <property type="match status" value="1"/>
</dbReference>
<dbReference type="InterPro" id="IPR029063">
    <property type="entry name" value="SAM-dependent_MTases_sf"/>
</dbReference>
<dbReference type="PANTHER" id="PTHR43667:SF1">
    <property type="entry name" value="CYCLOPROPANE-FATTY-ACYL-PHOSPHOLIPID SYNTHASE"/>
    <property type="match status" value="1"/>
</dbReference>
<evidence type="ECO:0000256" key="2">
    <source>
        <dbReference type="ARBA" id="ARBA00022603"/>
    </source>
</evidence>
<dbReference type="RefSeq" id="WP_085240805.1">
    <property type="nucleotide sequence ID" value="NZ_CTEC01000001.1"/>
</dbReference>
<dbReference type="FunFam" id="3.40.50.150:FF:000115">
    <property type="entry name" value="Cyclopropane mycolic acid synthase 1"/>
    <property type="match status" value="1"/>
</dbReference>